<dbReference type="InterPro" id="IPR027746">
    <property type="entry name" value="TTL"/>
</dbReference>
<dbReference type="Gene3D" id="3.30.470.20">
    <property type="entry name" value="ATP-grasp fold, B domain"/>
    <property type="match status" value="1"/>
</dbReference>
<reference evidence="1 2" key="1">
    <citation type="submission" date="2015-07" db="EMBL/GenBank/DDBJ databases">
        <title>Draft Genome Sequence of Malassezia furfur CBS1878 and Malassezia pachydermatis CBS1879.</title>
        <authorList>
            <person name="Triana S."/>
            <person name="Ohm R."/>
            <person name="Gonzalez A."/>
            <person name="DeCock H."/>
            <person name="Restrepo S."/>
            <person name="Celis A."/>
        </authorList>
    </citation>
    <scope>NUCLEOTIDE SEQUENCE [LARGE SCALE GENOMIC DNA]</scope>
    <source>
        <strain evidence="1 2">CBS 1879</strain>
    </source>
</reference>
<dbReference type="PROSITE" id="PS51221">
    <property type="entry name" value="TTL"/>
    <property type="match status" value="1"/>
</dbReference>
<dbReference type="PANTHER" id="PTHR47551">
    <property type="entry name" value="TUBULIN--TYROSINE LIGASE PBY1-RELATED"/>
    <property type="match status" value="1"/>
</dbReference>
<dbReference type="GO" id="GO:0000932">
    <property type="term" value="C:P-body"/>
    <property type="evidence" value="ECO:0007669"/>
    <property type="project" value="TreeGrafter"/>
</dbReference>
<evidence type="ECO:0000313" key="1">
    <source>
        <dbReference type="EMBL" id="KOS14278.1"/>
    </source>
</evidence>
<dbReference type="Proteomes" id="UP000037751">
    <property type="component" value="Unassembled WGS sequence"/>
</dbReference>
<sequence>MPNAWVYFPGAPYTHRAALDAAQHVVGASWEVVDGKQDPPSDADATPTHYDAYIADYDYLPFEALAGSSARCSSYMIRKALIRKHYLAHSIHTHSVKHPESPLMVPRTWMIDIQFADELDELLADDLYDVREALEQNEVAETPKWFILKPGMADQANGIRLFSSVEQLEQIFEEFEDDGSEEDEDDTSNAVMASQLRHFVIQEYIASPLLLSPADPSLAPRKFHLRAYVTCVGGLQVYLHDDMLALFASMPYTNPQTHSVDLRGHLSNTCFGKRHTEAMDGQEGNVFRWQDLIDQPACMPGGSTFSLTRAHVDHVRQKAVDVIGSVFGAVARESSIHWQLWPNAFEIFGVDLLVSLDTTQNETDPASLQVWLLEINAQPDFAQSGPQLTSVVHHVFERAIQVGVLQQGPWPVGESRDQCTCCFQSDLIRT</sequence>
<dbReference type="STRING" id="77020.A0A0M8MM11"/>
<dbReference type="RefSeq" id="XP_017991910.1">
    <property type="nucleotide sequence ID" value="XM_018138221.1"/>
</dbReference>
<accession>A0A0M8MM11</accession>
<evidence type="ECO:0000313" key="2">
    <source>
        <dbReference type="Proteomes" id="UP000037751"/>
    </source>
</evidence>
<dbReference type="VEuPathDB" id="FungiDB:Malapachy_3762"/>
<dbReference type="GeneID" id="28730097"/>
<dbReference type="Pfam" id="PF03133">
    <property type="entry name" value="TTL"/>
    <property type="match status" value="1"/>
</dbReference>
<dbReference type="AlphaFoldDB" id="A0A0M8MM11"/>
<protein>
    <submittedName>
        <fullName evidence="1">Tubulin-tyrosine ligase</fullName>
    </submittedName>
</protein>
<organism evidence="1 2">
    <name type="scientific">Malassezia pachydermatis</name>
    <dbReference type="NCBI Taxonomy" id="77020"/>
    <lineage>
        <taxon>Eukaryota</taxon>
        <taxon>Fungi</taxon>
        <taxon>Dikarya</taxon>
        <taxon>Basidiomycota</taxon>
        <taxon>Ustilaginomycotina</taxon>
        <taxon>Malasseziomycetes</taxon>
        <taxon>Malasseziales</taxon>
        <taxon>Malasseziaceae</taxon>
        <taxon>Malassezia</taxon>
    </lineage>
</organism>
<dbReference type="OrthoDB" id="202825at2759"/>
<name>A0A0M8MM11_9BASI</name>
<comment type="caution">
    <text evidence="1">The sequence shown here is derived from an EMBL/GenBank/DDBJ whole genome shotgun (WGS) entry which is preliminary data.</text>
</comment>
<dbReference type="GO" id="GO:0016874">
    <property type="term" value="F:ligase activity"/>
    <property type="evidence" value="ECO:0007669"/>
    <property type="project" value="UniProtKB-KW"/>
</dbReference>
<dbReference type="SUPFAM" id="SSF56059">
    <property type="entry name" value="Glutathione synthetase ATP-binding domain-like"/>
    <property type="match status" value="1"/>
</dbReference>
<dbReference type="InterPro" id="IPR004344">
    <property type="entry name" value="TTL/TTLL_fam"/>
</dbReference>
<dbReference type="PANTHER" id="PTHR47551:SF1">
    <property type="entry name" value="TUBULIN--TYROSINE LIGASE PBY1-RELATED"/>
    <property type="match status" value="1"/>
</dbReference>
<dbReference type="EMBL" id="LGAV01000004">
    <property type="protein sequence ID" value="KOS14278.1"/>
    <property type="molecule type" value="Genomic_DNA"/>
</dbReference>
<proteinExistence type="predicted"/>
<keyword evidence="2" id="KW-1185">Reference proteome</keyword>
<keyword evidence="1" id="KW-0436">Ligase</keyword>
<gene>
    <name evidence="1" type="ORF">Malapachy_3762</name>
</gene>